<feature type="compositionally biased region" description="Basic and acidic residues" evidence="2">
    <location>
        <begin position="528"/>
        <end position="537"/>
    </location>
</feature>
<feature type="region of interest" description="Disordered" evidence="2">
    <location>
        <begin position="1"/>
        <end position="73"/>
    </location>
</feature>
<feature type="region of interest" description="Disordered" evidence="2">
    <location>
        <begin position="709"/>
        <end position="744"/>
    </location>
</feature>
<dbReference type="PANTHER" id="PTHR16306">
    <property type="entry name" value="TRANSLIN-ASSOCIATED FACTOR X-INTERACTING PROTEIN 1"/>
    <property type="match status" value="1"/>
</dbReference>
<feature type="compositionally biased region" description="Low complexity" evidence="2">
    <location>
        <begin position="989"/>
        <end position="999"/>
    </location>
</feature>
<gene>
    <name evidence="3" type="primary">PLEST012167</name>
    <name evidence="3" type="ORF">PLESTB_001520500</name>
</gene>
<keyword evidence="4" id="KW-1185">Reference proteome</keyword>
<feature type="compositionally biased region" description="Polar residues" evidence="2">
    <location>
        <begin position="376"/>
        <end position="396"/>
    </location>
</feature>
<feature type="compositionally biased region" description="Low complexity" evidence="2">
    <location>
        <begin position="1"/>
        <end position="17"/>
    </location>
</feature>
<feature type="compositionally biased region" description="Low complexity" evidence="2">
    <location>
        <begin position="965"/>
        <end position="980"/>
    </location>
</feature>
<feature type="compositionally biased region" description="Acidic residues" evidence="2">
    <location>
        <begin position="810"/>
        <end position="829"/>
    </location>
</feature>
<accession>A0A9W6F8G8</accession>
<feature type="region of interest" description="Disordered" evidence="2">
    <location>
        <begin position="132"/>
        <end position="192"/>
    </location>
</feature>
<feature type="coiled-coil region" evidence="1">
    <location>
        <begin position="746"/>
        <end position="774"/>
    </location>
</feature>
<dbReference type="GO" id="GO:0005737">
    <property type="term" value="C:cytoplasm"/>
    <property type="evidence" value="ECO:0007669"/>
    <property type="project" value="TreeGrafter"/>
</dbReference>
<feature type="region of interest" description="Disordered" evidence="2">
    <location>
        <begin position="613"/>
        <end position="681"/>
    </location>
</feature>
<dbReference type="EMBL" id="BRXU01000029">
    <property type="protein sequence ID" value="GLC59670.1"/>
    <property type="molecule type" value="Genomic_DNA"/>
</dbReference>
<name>A0A9W6F8G8_9CHLO</name>
<feature type="compositionally biased region" description="Low complexity" evidence="2">
    <location>
        <begin position="887"/>
        <end position="946"/>
    </location>
</feature>
<protein>
    <submittedName>
        <fullName evidence="3">Uncharacterized protein</fullName>
    </submittedName>
</protein>
<sequence>MATAAGHGHGSSASSGMPSGGTGGQAALPAIGTTGLPSGPGGAPSPLGRERSSLTSLGPTPRKETSYASSSASKVSIATLPLDALEHIIEEGFKAPSRHNPKHQSAAGVAAAAGRGGRASGPIVRINPTAAPAGAAAGGGGGRASPRNWNPSSGVGVGAVAGGGGRRSHGSLGGPSFTFAAKPSTPPDKAAGGALAGALVQQPVLPGLPPGAPLALSSRAAAVLQVPESPAHLQRFIALDAAQLENHFIIASPTGTPITDLQEVLDSDASIDGLPLGRQAVVVLTTTADGVPVPRVIPVDQPVPNSLRRTGATPPHGVSYSSVPDALLENVVRSGGSSTSLAAGQASQADVGGADDGGLGSFAAAVGASFARPNGNAGTSARSLSPQRSMAASSSPHGDRGGSGGIPTPATPARRSDTGVGRAVPWPSNGRLPSASPATPASPPLRASTQQHMHGNHHHYTSSYSTLPALPGDGGGGGAAAVAAARRSAPPRRGSASPMVRREASAEAVVQALPALARMASPDHLRAGSGRDFDMGEHFQGASGDPAAASGAGGGGGAGTWSPGVGFSGVGVGGMPPRPRSGGVISVVEGHHELSPTRTRLHARIATLQIERSNPSSQTQLGLQPGHQQGGSQQQQQTPPGQQGQGHPQTPAAPRQASPLQARPGGGGGGRGGGGGGSGVNRLLLSTLTGKELVRAALKQVENGERTLTDPFLRASTPGASETSRRTSLSSVATPNTTVGGEAPPSAEEIAAAARAEEERREAAERRQARLVKSLTMLLTTGRGGHLSRPSTAASHLSRRSSARAFGVEDKEDDDDAEEEDEEEEDDGGDGGGAKVEEQAGGADGGGGAATAAAGGGASVARPSSDGAATPRQRPKPSRLQVPNGDPAAAAPSPRAAAAPSPRGTAAGAPSPKATAATGASPKAAAGGSLASPKAPSPKPTGAAAAAGGGGGGGGKQPQPPPQPHSHQPQSAKAAAAKGTARARIKRTSSSGCSSSNQVGGSGSGTAAGGGGAGGGGSSNTAAAAAAAEADTLEAAVAIAADGGLDPRALVEFAQQLDQAIEEFRLVEAARERARRLDALLTQAQLASTNPSASACAARRRITGDGGGGGGSGDAGGEGGGGGGGGAVSSPERLPPDLYLLAKRREGGKPHNVTQVISALEAPLDRPMEVDLDQLLSAIGEAIAADEQELKATRFDETFRIRTERYLGQLCRLNPAAFEEVSAAQAEADYRSSVERAKLRLRQLHGEVAGEPLTSAGKPRNQYDKAVVMLQAHRPFFLPPVKDREAVERAPVPPVLGGRGNTRPPWDVYASIFRERKRSDARDVYDTDAVLAAQFHLDWSRTVTKMLFMKLVAREDLGVRGKSGRQALEQELNEVRDALAESFGLIRCAFIYFSIATPEEVYNAALSAAVAATAAAGGSTEAAAAEVAANFTAAAARRGAPLPAVGGGSAAAGGSAAGAGCGRAAAAAASLSSRSAAAAAEAAAAAAAGPPPSLADSERAVSAAAAAAAAAGGAGGGGAAGGYGILEMDEQRWLAFCTSAGLTGRAVGVRVGDLRTLFWTVNREEERNMTLESQENNDYAFMRFEFMEALVRAAFGRYITSGALRDASDATRRLMDDLRASLPPIARLDPNEFRRTRLYTAEMEVAVVHNLELLTASFKLYKARDRAKYLSIDHWMSFLETNKLLAPHMGGISPTEAQLMFAWSQMVVVDELKLRRRAVGLQLWDFVEAVARLSERVSLPPTDEMDKWMLYNLNIGRHTPLPPGHTRVWTYCNALATGRGGPGLDRRASGRDLPSAPTPSRPLASKFRLLMEYLAGSLAVAWGGANSHETAQSMMRTANMLCGGVELA</sequence>
<feature type="region of interest" description="Disordered" evidence="2">
    <location>
        <begin position="298"/>
        <end position="321"/>
    </location>
</feature>
<evidence type="ECO:0000313" key="4">
    <source>
        <dbReference type="Proteomes" id="UP001165080"/>
    </source>
</evidence>
<feature type="compositionally biased region" description="Gly residues" evidence="2">
    <location>
        <begin position="664"/>
        <end position="679"/>
    </location>
</feature>
<keyword evidence="1" id="KW-0175">Coiled coil</keyword>
<comment type="caution">
    <text evidence="3">The sequence shown here is derived from an EMBL/GenBank/DDBJ whole genome shotgun (WGS) entry which is preliminary data.</text>
</comment>
<feature type="compositionally biased region" description="Low complexity" evidence="2">
    <location>
        <begin position="618"/>
        <end position="650"/>
    </location>
</feature>
<feature type="compositionally biased region" description="Gly residues" evidence="2">
    <location>
        <begin position="947"/>
        <end position="956"/>
    </location>
</feature>
<organism evidence="3 4">
    <name type="scientific">Pleodorina starrii</name>
    <dbReference type="NCBI Taxonomy" id="330485"/>
    <lineage>
        <taxon>Eukaryota</taxon>
        <taxon>Viridiplantae</taxon>
        <taxon>Chlorophyta</taxon>
        <taxon>core chlorophytes</taxon>
        <taxon>Chlorophyceae</taxon>
        <taxon>CS clade</taxon>
        <taxon>Chlamydomonadales</taxon>
        <taxon>Volvocaceae</taxon>
        <taxon>Pleodorina</taxon>
    </lineage>
</organism>
<reference evidence="3 4" key="1">
    <citation type="journal article" date="2023" name="Commun. Biol.">
        <title>Reorganization of the ancestral sex-determining regions during the evolution of trioecy in Pleodorina starrii.</title>
        <authorList>
            <person name="Takahashi K."/>
            <person name="Suzuki S."/>
            <person name="Kawai-Toyooka H."/>
            <person name="Yamamoto K."/>
            <person name="Hamaji T."/>
            <person name="Ootsuki R."/>
            <person name="Yamaguchi H."/>
            <person name="Kawachi M."/>
            <person name="Higashiyama T."/>
            <person name="Nozaki H."/>
        </authorList>
    </citation>
    <scope>NUCLEOTIDE SEQUENCE [LARGE SCALE GENOMIC DNA]</scope>
    <source>
        <strain evidence="3 4">NIES-4479</strain>
    </source>
</reference>
<evidence type="ECO:0000256" key="1">
    <source>
        <dbReference type="SAM" id="Coils"/>
    </source>
</evidence>
<feature type="compositionally biased region" description="Gly residues" evidence="2">
    <location>
        <begin position="155"/>
        <end position="165"/>
    </location>
</feature>
<feature type="compositionally biased region" description="Low complexity" evidence="2">
    <location>
        <begin position="431"/>
        <end position="449"/>
    </location>
</feature>
<feature type="compositionally biased region" description="Gly residues" evidence="2">
    <location>
        <begin position="842"/>
        <end position="858"/>
    </location>
</feature>
<proteinExistence type="predicted"/>
<feature type="compositionally biased region" description="Gly residues" evidence="2">
    <location>
        <begin position="1104"/>
        <end position="1127"/>
    </location>
</feature>
<feature type="region of interest" description="Disordered" evidence="2">
    <location>
        <begin position="372"/>
        <end position="480"/>
    </location>
</feature>
<feature type="compositionally biased region" description="Polar residues" evidence="2">
    <location>
        <begin position="718"/>
        <end position="739"/>
    </location>
</feature>
<evidence type="ECO:0000256" key="2">
    <source>
        <dbReference type="SAM" id="MobiDB-lite"/>
    </source>
</evidence>
<feature type="coiled-coil region" evidence="1">
    <location>
        <begin position="1057"/>
        <end position="1087"/>
    </location>
</feature>
<feature type="region of interest" description="Disordered" evidence="2">
    <location>
        <begin position="781"/>
        <end position="1020"/>
    </location>
</feature>
<feature type="region of interest" description="Disordered" evidence="2">
    <location>
        <begin position="1781"/>
        <end position="1800"/>
    </location>
</feature>
<evidence type="ECO:0000313" key="3">
    <source>
        <dbReference type="EMBL" id="GLC59670.1"/>
    </source>
</evidence>
<dbReference type="Proteomes" id="UP001165080">
    <property type="component" value="Unassembled WGS sequence"/>
</dbReference>
<dbReference type="PANTHER" id="PTHR16306:SF0">
    <property type="entry name" value="TRANSLIN-ASSOCIATED FACTOR X-INTERACTING PROTEIN 1"/>
    <property type="match status" value="1"/>
</dbReference>
<feature type="region of interest" description="Disordered" evidence="2">
    <location>
        <begin position="528"/>
        <end position="557"/>
    </location>
</feature>
<feature type="compositionally biased region" description="Low complexity" evidence="2">
    <location>
        <begin position="541"/>
        <end position="550"/>
    </location>
</feature>
<feature type="region of interest" description="Disordered" evidence="2">
    <location>
        <begin position="1095"/>
        <end position="1132"/>
    </location>
</feature>
<feature type="compositionally biased region" description="Gly residues" evidence="2">
    <location>
        <begin position="1000"/>
        <end position="1018"/>
    </location>
</feature>